<reference evidence="1" key="1">
    <citation type="submission" date="2017-07" db="EMBL/GenBank/DDBJ databases">
        <authorList>
            <person name="Mikheyev A."/>
            <person name="Grau M."/>
        </authorList>
    </citation>
    <scope>NUCLEOTIDE SEQUENCE</scope>
    <source>
        <tissue evidence="1">Venom_gland</tissue>
    </source>
</reference>
<name>A0A2D4MGR0_9SAUR</name>
<organism evidence="1">
    <name type="scientific">Micrurus spixii</name>
    <name type="common">Amazon coral snake</name>
    <dbReference type="NCBI Taxonomy" id="129469"/>
    <lineage>
        <taxon>Eukaryota</taxon>
        <taxon>Metazoa</taxon>
        <taxon>Chordata</taxon>
        <taxon>Craniata</taxon>
        <taxon>Vertebrata</taxon>
        <taxon>Euteleostomi</taxon>
        <taxon>Lepidosauria</taxon>
        <taxon>Squamata</taxon>
        <taxon>Bifurcata</taxon>
        <taxon>Unidentata</taxon>
        <taxon>Episquamata</taxon>
        <taxon>Toxicofera</taxon>
        <taxon>Serpentes</taxon>
        <taxon>Colubroidea</taxon>
        <taxon>Elapidae</taxon>
        <taxon>Elapinae</taxon>
        <taxon>Micrurus</taxon>
    </lineage>
</organism>
<sequence>MVWMSRGINTDIKEVDIEPSLWANHNPIKYSWRGCKKIARWTIQHVILKEKEFKSRMEKELGLFLSENREQKTSIRNLWDTAKAYMRGVAIVYMVKKNKEKKYQQKKLEEHR</sequence>
<protein>
    <submittedName>
        <fullName evidence="1">Uncharacterized protein</fullName>
    </submittedName>
</protein>
<dbReference type="EMBL" id="IACM01101250">
    <property type="protein sequence ID" value="LAB31980.1"/>
    <property type="molecule type" value="Transcribed_RNA"/>
</dbReference>
<dbReference type="AlphaFoldDB" id="A0A2D4MGR0"/>
<accession>A0A2D4MGR0</accession>
<dbReference type="EMBL" id="IACM01101249">
    <property type="protein sequence ID" value="LAB31976.1"/>
    <property type="molecule type" value="Transcribed_RNA"/>
</dbReference>
<evidence type="ECO:0000313" key="1">
    <source>
        <dbReference type="EMBL" id="LAB31976.1"/>
    </source>
</evidence>
<proteinExistence type="predicted"/>
<reference evidence="1" key="2">
    <citation type="submission" date="2017-11" db="EMBL/GenBank/DDBJ databases">
        <title>Coralsnake Venomics: Analyses of Venom Gland Transcriptomes and Proteomes of Six Brazilian Taxa.</title>
        <authorList>
            <person name="Aird S.D."/>
            <person name="Jorge da Silva N."/>
            <person name="Qiu L."/>
            <person name="Villar-Briones A."/>
            <person name="Aparecida-Saddi V."/>
            <person name="Campos-Telles M.P."/>
            <person name="Grau M."/>
            <person name="Mikheyev A.S."/>
        </authorList>
    </citation>
    <scope>NUCLEOTIDE SEQUENCE</scope>
    <source>
        <tissue evidence="1">Venom_gland</tissue>
    </source>
</reference>